<protein>
    <submittedName>
        <fullName evidence="4">DUF4168 domain-containing protein</fullName>
    </submittedName>
</protein>
<dbReference type="OrthoDB" id="7586068at2"/>
<evidence type="ECO:0000313" key="7">
    <source>
        <dbReference type="Proteomes" id="UP000286681"/>
    </source>
</evidence>
<dbReference type="Pfam" id="PF13767">
    <property type="entry name" value="DUF4168"/>
    <property type="match status" value="1"/>
</dbReference>
<dbReference type="Proteomes" id="UP000287746">
    <property type="component" value="Unassembled WGS sequence"/>
</dbReference>
<dbReference type="AlphaFoldDB" id="A0A1L6J938"/>
<dbReference type="KEGG" id="skr:BRX40_08085"/>
<reference evidence="3" key="1">
    <citation type="submission" date="2016-12" db="EMBL/GenBank/DDBJ databases">
        <title>Whole genome sequencing of Sphingomonas koreensis.</title>
        <authorList>
            <person name="Conlan S."/>
            <person name="Thomas P.J."/>
            <person name="Mullikin J."/>
            <person name="Palmore T.N."/>
            <person name="Frank K.M."/>
            <person name="Segre J.A."/>
        </authorList>
    </citation>
    <scope>NUCLEOTIDE SEQUENCE</scope>
    <source>
        <strain evidence="3">ABOJV</strain>
    </source>
</reference>
<evidence type="ECO:0000259" key="2">
    <source>
        <dbReference type="Pfam" id="PF13767"/>
    </source>
</evidence>
<keyword evidence="6" id="KW-1185">Reference proteome</keyword>
<organism evidence="3 6">
    <name type="scientific">Sphingomonas koreensis</name>
    <dbReference type="NCBI Taxonomy" id="93064"/>
    <lineage>
        <taxon>Bacteria</taxon>
        <taxon>Pseudomonadati</taxon>
        <taxon>Pseudomonadota</taxon>
        <taxon>Alphaproteobacteria</taxon>
        <taxon>Sphingomonadales</taxon>
        <taxon>Sphingomonadaceae</taxon>
        <taxon>Sphingomonas</taxon>
    </lineage>
</organism>
<proteinExistence type="predicted"/>
<reference evidence="6" key="2">
    <citation type="submission" date="2016-12" db="EMBL/GenBank/DDBJ databases">
        <title>Whole genome sequencing of Sphingomonas sp. ABOJV.</title>
        <authorList>
            <person name="Conlan S."/>
            <person name="Thomas P.J."/>
            <person name="Mullikin J."/>
            <person name="Palmore T.N."/>
            <person name="Frank K.M."/>
            <person name="Segre J.A."/>
        </authorList>
    </citation>
    <scope>NUCLEOTIDE SEQUENCE [LARGE SCALE GENOMIC DNA]</scope>
    <source>
        <strain evidence="6">ABOJV</strain>
    </source>
</reference>
<dbReference type="RefSeq" id="WP_066579461.1">
    <property type="nucleotide sequence ID" value="NZ_CP018820.1"/>
</dbReference>
<evidence type="ECO:0000313" key="6">
    <source>
        <dbReference type="Proteomes" id="UP000185161"/>
    </source>
</evidence>
<reference evidence="7 8" key="3">
    <citation type="submission" date="2018-07" db="EMBL/GenBank/DDBJ databases">
        <title>Genomic and Epidemiologic Investigation of an Indolent Hospital Outbreak.</title>
        <authorList>
            <person name="Johnson R.C."/>
            <person name="Deming C."/>
            <person name="Conlan S."/>
            <person name="Zellmer C.J."/>
            <person name="Michelin A.V."/>
            <person name="Lee-Lin S."/>
            <person name="Thomas P.J."/>
            <person name="Park M."/>
            <person name="Weingarten R.A."/>
            <person name="Less J."/>
            <person name="Dekker J.P."/>
            <person name="Frank K.M."/>
            <person name="Musser K.A."/>
            <person name="Mcquiston J.R."/>
            <person name="Henderson D.K."/>
            <person name="Lau A.F."/>
            <person name="Palmore T.N."/>
            <person name="Segre J.A."/>
        </authorList>
    </citation>
    <scope>NUCLEOTIDE SEQUENCE [LARGE SCALE GENOMIC DNA]</scope>
    <source>
        <strain evidence="5 8">SK-CDC1_0717</strain>
        <strain evidence="4 7">SK-NIH.Env10_0317</strain>
    </source>
</reference>
<name>A0A1L6J938_9SPHN</name>
<keyword evidence="1" id="KW-0732">Signal</keyword>
<evidence type="ECO:0000256" key="1">
    <source>
        <dbReference type="SAM" id="SignalP"/>
    </source>
</evidence>
<gene>
    <name evidence="3" type="ORF">BRX40_08085</name>
    <name evidence="4" type="ORF">CA257_14785</name>
    <name evidence="5" type="ORF">DAH66_12170</name>
</gene>
<dbReference type="STRING" id="93064.BRX40_08085"/>
<feature type="chain" id="PRO_5009867364" evidence="1">
    <location>
        <begin position="22"/>
        <end position="122"/>
    </location>
</feature>
<dbReference type="Proteomes" id="UP000286681">
    <property type="component" value="Unassembled WGS sequence"/>
</dbReference>
<feature type="domain" description="DUF4168" evidence="2">
    <location>
        <begin position="68"/>
        <end position="106"/>
    </location>
</feature>
<dbReference type="Proteomes" id="UP000185161">
    <property type="component" value="Chromosome"/>
</dbReference>
<dbReference type="EMBL" id="CP018820">
    <property type="protein sequence ID" value="APR52394.1"/>
    <property type="molecule type" value="Genomic_DNA"/>
</dbReference>
<evidence type="ECO:0000313" key="3">
    <source>
        <dbReference type="EMBL" id="APR52394.1"/>
    </source>
</evidence>
<dbReference type="InterPro" id="IPR025433">
    <property type="entry name" value="DUF4168"/>
</dbReference>
<evidence type="ECO:0000313" key="4">
    <source>
        <dbReference type="EMBL" id="RSV01454.1"/>
    </source>
</evidence>
<evidence type="ECO:0000313" key="8">
    <source>
        <dbReference type="Proteomes" id="UP000287746"/>
    </source>
</evidence>
<evidence type="ECO:0000313" key="5">
    <source>
        <dbReference type="EMBL" id="RSY83883.1"/>
    </source>
</evidence>
<dbReference type="GeneID" id="44132514"/>
<dbReference type="EMBL" id="QQWO01000012">
    <property type="protein sequence ID" value="RSV01454.1"/>
    <property type="molecule type" value="Genomic_DNA"/>
</dbReference>
<accession>A0A1L6J938</accession>
<sequence>MKFRHALMLAGATLIATPALAQDTAAPAESAPQASTAAPSAVTDAELKLFAKAALAVDKVNKDAAVPAADKQKKMAEAVSGSGLPPARFNEIAQASQADPALQQKVQAAIVAEQQAGTTPTQ</sequence>
<dbReference type="EMBL" id="QQYZ01000010">
    <property type="protein sequence ID" value="RSY83883.1"/>
    <property type="molecule type" value="Genomic_DNA"/>
</dbReference>
<feature type="signal peptide" evidence="1">
    <location>
        <begin position="1"/>
        <end position="21"/>
    </location>
</feature>